<dbReference type="PROSITE" id="PS50055">
    <property type="entry name" value="TYR_PHOSPHATASE_PTP"/>
    <property type="match status" value="1"/>
</dbReference>
<evidence type="ECO:0000313" key="3">
    <source>
        <dbReference type="Proteomes" id="UP000005239"/>
    </source>
</evidence>
<feature type="region of interest" description="Disordered" evidence="1">
    <location>
        <begin position="37"/>
        <end position="133"/>
    </location>
</feature>
<dbReference type="PROSITE" id="PS00383">
    <property type="entry name" value="TYR_PHOSPHATASE_1"/>
    <property type="match status" value="1"/>
</dbReference>
<dbReference type="EnsemblMetazoa" id="PPA14366.1">
    <property type="protein sequence ID" value="PPA14366.1"/>
    <property type="gene ID" value="WBGene00103920"/>
</dbReference>
<sequence>MCKRNHLNTRIEVGESLISPFSIHFYRCPSFGMVEHHSKTKRKMGSAGAPHPVHQSTSHTRTNATQTMQNSADEETDNPTQHTGTTTQNSKESTKRNTNKTNKRTDKECTNTAKVIPARKSRNRKPSKETPMEAASMTVLKHIQKMGWNGVEQEFTSVRSLIQDVVCLDASRYALFTGVPPMSDYIHANKVRMPDTDRDFVATQAPMESTIEDFWRLVYDVNPPMVICLQEMEVISGKKGESYFPLKQGETAVYGCMTITNKQVITDEDGAKTSGYICMMIEVLPEDTPSPITIKIIQTSEWPDSGTSVRERRIAISIFKAMEAEQKGTIVVHCSAGIGRTGTFILLSSMVAKLRKAMKVNLPGMLLELRGQRASSVQTVEQYSNIYLLLIEFLLCTYESHFSTIGNQLINDYVAHRKIKDAQTLDGKISRGKSKYFVCSASRDGRKRCAKGRTRPTMLPTSTLLLLLVPLCFTIPFQPLRILIIKPNEGDSLPPKIDKALEMGVARIQEAINVAPLIDHIVKSEDLLKCLQIESGSNHIGTTRMLLSQNAITTINTVSLNNDIALKNANFAILVDINKERCDRETELMASATPCYVRDGHRPAIARIRVCPQLDRWMEFLQSQTASDVFRHELLHALGWGTVVPPKNSTLTPADIPLNWSIGTTVQTVVRKFVDFGNSATDFARIHFNCSRLEGIETEREDKIHLSEYIFGNELMSPVISTSANYFTEISARILEETHLGSDQWYSVNRAIISQETSLYSYGRGWGCKFVRSSCYDYIESRLRLGRSTFPFCSSFDYNRPDHSIHICHSTNHQSLKCDNLPMEPLERSSNGLTPLPMANIFPNIPMKLYNRMPSGSETRFCPFIQAISADTPFSSPPINTILPC</sequence>
<dbReference type="Pfam" id="PF00102">
    <property type="entry name" value="Y_phosphatase"/>
    <property type="match status" value="1"/>
</dbReference>
<dbReference type="Proteomes" id="UP000005239">
    <property type="component" value="Unassembled WGS sequence"/>
</dbReference>
<dbReference type="PROSITE" id="PS50056">
    <property type="entry name" value="TYR_PHOSPHATASE_2"/>
    <property type="match status" value="1"/>
</dbReference>
<dbReference type="InterPro" id="IPR016130">
    <property type="entry name" value="Tyr_Pase_AS"/>
</dbReference>
<keyword evidence="3" id="KW-1185">Reference proteome</keyword>
<proteinExistence type="predicted"/>
<accession>A0A8R1UA21</accession>
<evidence type="ECO:0000256" key="1">
    <source>
        <dbReference type="SAM" id="MobiDB-lite"/>
    </source>
</evidence>
<dbReference type="CDD" id="cd00047">
    <property type="entry name" value="PTPc"/>
    <property type="match status" value="1"/>
</dbReference>
<dbReference type="Gene3D" id="3.10.170.20">
    <property type="match status" value="1"/>
</dbReference>
<evidence type="ECO:0000313" key="2">
    <source>
        <dbReference type="EnsemblMetazoa" id="PPA14366.1"/>
    </source>
</evidence>
<dbReference type="Gene3D" id="3.90.190.10">
    <property type="entry name" value="Protein tyrosine phosphatase superfamily"/>
    <property type="match status" value="1"/>
</dbReference>
<dbReference type="SUPFAM" id="SSF55486">
    <property type="entry name" value="Metalloproteases ('zincins'), catalytic domain"/>
    <property type="match status" value="1"/>
</dbReference>
<dbReference type="Gene3D" id="3.90.132.10">
    <property type="entry name" value="Leishmanolysin , domain 2"/>
    <property type="match status" value="1"/>
</dbReference>
<reference evidence="2" key="2">
    <citation type="submission" date="2022-06" db="UniProtKB">
        <authorList>
            <consortium name="EnsemblMetazoa"/>
        </authorList>
    </citation>
    <scope>IDENTIFICATION</scope>
    <source>
        <strain evidence="2">PS312</strain>
    </source>
</reference>
<dbReference type="GO" id="GO:0004725">
    <property type="term" value="F:protein tyrosine phosphatase activity"/>
    <property type="evidence" value="ECO:0007669"/>
    <property type="project" value="InterPro"/>
</dbReference>
<dbReference type="PANTHER" id="PTHR23219:SF13">
    <property type="entry name" value="TYROSINE-PROTEIN PHOSPHATASE DOMAIN-CONTAINING PROTEIN"/>
    <property type="match status" value="1"/>
</dbReference>
<feature type="compositionally biased region" description="Polar residues" evidence="1">
    <location>
        <begin position="78"/>
        <end position="88"/>
    </location>
</feature>
<dbReference type="PRINTS" id="PR00700">
    <property type="entry name" value="PRTYPHPHTASE"/>
</dbReference>
<dbReference type="InterPro" id="IPR029021">
    <property type="entry name" value="Prot-tyrosine_phosphatase-like"/>
</dbReference>
<accession>A0A2A6CZI9</accession>
<protein>
    <submittedName>
        <fullName evidence="2">Peptidase</fullName>
    </submittedName>
</protein>
<dbReference type="InterPro" id="IPR003595">
    <property type="entry name" value="Tyr_Pase_cat"/>
</dbReference>
<dbReference type="SMART" id="SM00404">
    <property type="entry name" value="PTPc_motif"/>
    <property type="match status" value="1"/>
</dbReference>
<dbReference type="SUPFAM" id="SSF52799">
    <property type="entry name" value="(Phosphotyrosine protein) phosphatases II"/>
    <property type="match status" value="1"/>
</dbReference>
<name>A0A2A6CZI9_PRIPA</name>
<dbReference type="PANTHER" id="PTHR23219">
    <property type="entry name" value="TYROSINE-PROTEIN PHOSPHATASE C15H7.3-RELATED"/>
    <property type="match status" value="1"/>
</dbReference>
<gene>
    <name evidence="2" type="primary">WBGene00103920</name>
</gene>
<organism evidence="2 3">
    <name type="scientific">Pristionchus pacificus</name>
    <name type="common">Parasitic nematode worm</name>
    <dbReference type="NCBI Taxonomy" id="54126"/>
    <lineage>
        <taxon>Eukaryota</taxon>
        <taxon>Metazoa</taxon>
        <taxon>Ecdysozoa</taxon>
        <taxon>Nematoda</taxon>
        <taxon>Chromadorea</taxon>
        <taxon>Rhabditida</taxon>
        <taxon>Rhabditina</taxon>
        <taxon>Diplogasteromorpha</taxon>
        <taxon>Diplogasteroidea</taxon>
        <taxon>Neodiplogasteridae</taxon>
        <taxon>Pristionchus</taxon>
    </lineage>
</organism>
<feature type="compositionally biased region" description="Polar residues" evidence="1">
    <location>
        <begin position="54"/>
        <end position="71"/>
    </location>
</feature>
<dbReference type="SMART" id="SM00194">
    <property type="entry name" value="PTPc"/>
    <property type="match status" value="1"/>
</dbReference>
<dbReference type="InterPro" id="IPR000387">
    <property type="entry name" value="Tyr_Pase_dom"/>
</dbReference>
<reference evidence="3" key="1">
    <citation type="journal article" date="2008" name="Nat. Genet.">
        <title>The Pristionchus pacificus genome provides a unique perspective on nematode lifestyle and parasitism.</title>
        <authorList>
            <person name="Dieterich C."/>
            <person name="Clifton S.W."/>
            <person name="Schuster L.N."/>
            <person name="Chinwalla A."/>
            <person name="Delehaunty K."/>
            <person name="Dinkelacker I."/>
            <person name="Fulton L."/>
            <person name="Fulton R."/>
            <person name="Godfrey J."/>
            <person name="Minx P."/>
            <person name="Mitreva M."/>
            <person name="Roeseler W."/>
            <person name="Tian H."/>
            <person name="Witte H."/>
            <person name="Yang S.P."/>
            <person name="Wilson R.K."/>
            <person name="Sommer R.J."/>
        </authorList>
    </citation>
    <scope>NUCLEOTIDE SEQUENCE [LARGE SCALE GENOMIC DNA]</scope>
    <source>
        <strain evidence="3">PS312</strain>
    </source>
</reference>
<dbReference type="InterPro" id="IPR000242">
    <property type="entry name" value="PTP_cat"/>
</dbReference>
<dbReference type="AlphaFoldDB" id="A0A2A6CZI9"/>